<feature type="domain" description="ChsH2 C-terminal OB-fold" evidence="1">
    <location>
        <begin position="67"/>
        <end position="131"/>
    </location>
</feature>
<dbReference type="HOGENOM" id="CLU_119412_0_0_11"/>
<dbReference type="EMBL" id="ALQA01000003">
    <property type="protein sequence ID" value="EJZ12365.1"/>
    <property type="molecule type" value="Genomic_DNA"/>
</dbReference>
<dbReference type="PATRIC" id="fig|1194972.3.peg.434"/>
<evidence type="ECO:0000313" key="4">
    <source>
        <dbReference type="Proteomes" id="UP000006072"/>
    </source>
</evidence>
<dbReference type="SUPFAM" id="SSF50249">
    <property type="entry name" value="Nucleic acid-binding proteins"/>
    <property type="match status" value="1"/>
</dbReference>
<name>K0V4G6_MYCVA</name>
<dbReference type="Gene3D" id="6.10.30.10">
    <property type="match status" value="1"/>
</dbReference>
<feature type="domain" description="ChsH2 rubredoxin-like zinc ribbon" evidence="2">
    <location>
        <begin position="30"/>
        <end position="63"/>
    </location>
</feature>
<evidence type="ECO:0000259" key="2">
    <source>
        <dbReference type="Pfam" id="PF12172"/>
    </source>
</evidence>
<evidence type="ECO:0000313" key="3">
    <source>
        <dbReference type="EMBL" id="EJZ12365.1"/>
    </source>
</evidence>
<proteinExistence type="predicted"/>
<dbReference type="InterPro" id="IPR012340">
    <property type="entry name" value="NA-bd_OB-fold"/>
</dbReference>
<organism evidence="3 4">
    <name type="scientific">Mycolicibacterium vaccae ATCC 25954</name>
    <dbReference type="NCBI Taxonomy" id="1194972"/>
    <lineage>
        <taxon>Bacteria</taxon>
        <taxon>Bacillati</taxon>
        <taxon>Actinomycetota</taxon>
        <taxon>Actinomycetes</taxon>
        <taxon>Mycobacteriales</taxon>
        <taxon>Mycobacteriaceae</taxon>
        <taxon>Mycolicibacterium</taxon>
    </lineage>
</organism>
<dbReference type="PANTHER" id="PTHR34075">
    <property type="entry name" value="BLR3430 PROTEIN"/>
    <property type="match status" value="1"/>
</dbReference>
<dbReference type="Proteomes" id="UP000006072">
    <property type="component" value="Unassembled WGS sequence"/>
</dbReference>
<dbReference type="Pfam" id="PF01796">
    <property type="entry name" value="OB_ChsH2_C"/>
    <property type="match status" value="1"/>
</dbReference>
<keyword evidence="4" id="KW-1185">Reference proteome</keyword>
<gene>
    <name evidence="3" type="ORF">MVAC_02134</name>
</gene>
<dbReference type="AlphaFoldDB" id="K0V4G6"/>
<comment type="caution">
    <text evidence="3">The sequence shown here is derived from an EMBL/GenBank/DDBJ whole genome shotgun (WGS) entry which is preliminary data.</text>
</comment>
<evidence type="ECO:0000259" key="1">
    <source>
        <dbReference type="Pfam" id="PF01796"/>
    </source>
</evidence>
<dbReference type="eggNOG" id="COG1545">
    <property type="taxonomic scope" value="Bacteria"/>
</dbReference>
<dbReference type="InterPro" id="IPR022002">
    <property type="entry name" value="ChsH2_Znr"/>
</dbReference>
<dbReference type="InterPro" id="IPR052513">
    <property type="entry name" value="Thioester_dehydratase-like"/>
</dbReference>
<dbReference type="PANTHER" id="PTHR34075:SF5">
    <property type="entry name" value="BLR3430 PROTEIN"/>
    <property type="match status" value="1"/>
</dbReference>
<dbReference type="InterPro" id="IPR002878">
    <property type="entry name" value="ChsH2_C"/>
</dbReference>
<sequence length="152" mass="16270">MYSLTVPVSPVSAKPPRILPPVDDASRPFWTGGADGRLRIAHCRACGRYIHPPRPGCPDCAGALEFVAVSGDATLFTYTVAHQQFHPAVPTPFVIAVVQLAEQPGLRLVTNIVECDPAALVSGMPLRVRFERHDQATGSVFVPVFAPADTVT</sequence>
<accession>K0V4G6</accession>
<protein>
    <submittedName>
        <fullName evidence="3">Putative nucleic-acid-binding protein containing a Zn-ribbon</fullName>
    </submittedName>
</protein>
<reference evidence="3 4" key="1">
    <citation type="journal article" date="2012" name="J. Bacteriol.">
        <title>Complete Genome Sequence of Mycobacterium vaccae Type Strain ATCC 25954.</title>
        <authorList>
            <person name="Ho Y.S."/>
            <person name="Adroub S.A."/>
            <person name="Abadi M."/>
            <person name="Al Alwan B."/>
            <person name="Alkhateeb R."/>
            <person name="Gao G."/>
            <person name="Ragab A."/>
            <person name="Ali S."/>
            <person name="van Soolingen D."/>
            <person name="Bitter W."/>
            <person name="Pain A."/>
            <person name="Abdallah A.M."/>
        </authorList>
    </citation>
    <scope>NUCLEOTIDE SEQUENCE [LARGE SCALE GENOMIC DNA]</scope>
    <source>
        <strain evidence="3 4">ATCC 25954</strain>
    </source>
</reference>
<dbReference type="Pfam" id="PF12172">
    <property type="entry name" value="zf-ChsH2"/>
    <property type="match status" value="1"/>
</dbReference>